<dbReference type="PRINTS" id="PR01490">
    <property type="entry name" value="RTXTOXIND"/>
</dbReference>
<evidence type="ECO:0000313" key="5">
    <source>
        <dbReference type="Proteomes" id="UP000366065"/>
    </source>
</evidence>
<dbReference type="RefSeq" id="WP_150719507.1">
    <property type="nucleotide sequence ID" value="NZ_CABPRV010000001.1"/>
</dbReference>
<feature type="domain" description="p-hydroxybenzoic acid efflux pump subunit AaeA-like beta-barrel" evidence="3">
    <location>
        <begin position="271"/>
        <end position="357"/>
    </location>
</feature>
<accession>A0ABY6VL39</accession>
<dbReference type="Gene3D" id="2.40.50.100">
    <property type="match status" value="1"/>
</dbReference>
<dbReference type="Gene3D" id="2.40.30.170">
    <property type="match status" value="1"/>
</dbReference>
<keyword evidence="1" id="KW-0472">Membrane</keyword>
<evidence type="ECO:0000259" key="3">
    <source>
        <dbReference type="Pfam" id="PF25963"/>
    </source>
</evidence>
<dbReference type="InterPro" id="IPR058625">
    <property type="entry name" value="MdtA-like_BSH"/>
</dbReference>
<dbReference type="SUPFAM" id="SSF111369">
    <property type="entry name" value="HlyD-like secretion proteins"/>
    <property type="match status" value="2"/>
</dbReference>
<dbReference type="EMBL" id="CABPRV010000001">
    <property type="protein sequence ID" value="VVD60458.1"/>
    <property type="molecule type" value="Genomic_DNA"/>
</dbReference>
<dbReference type="Gene3D" id="1.10.287.470">
    <property type="entry name" value="Helix hairpin bin"/>
    <property type="match status" value="1"/>
</dbReference>
<feature type="domain" description="Multidrug resistance protein MdtA-like barrel-sandwich hybrid" evidence="2">
    <location>
        <begin position="57"/>
        <end position="264"/>
    </location>
</feature>
<protein>
    <submittedName>
        <fullName evidence="4">Hemolysin D</fullName>
    </submittedName>
</protein>
<dbReference type="InterPro" id="IPR050739">
    <property type="entry name" value="MFP"/>
</dbReference>
<keyword evidence="5" id="KW-1185">Reference proteome</keyword>
<dbReference type="Pfam" id="PF25917">
    <property type="entry name" value="BSH_RND"/>
    <property type="match status" value="1"/>
</dbReference>
<dbReference type="Pfam" id="PF25963">
    <property type="entry name" value="Beta-barrel_AAEA"/>
    <property type="match status" value="1"/>
</dbReference>
<proteinExistence type="predicted"/>
<keyword evidence="1" id="KW-1133">Transmembrane helix</keyword>
<name>A0ABY6VL39_9BURK</name>
<evidence type="ECO:0000259" key="2">
    <source>
        <dbReference type="Pfam" id="PF25917"/>
    </source>
</evidence>
<reference evidence="4 5" key="1">
    <citation type="submission" date="2019-08" db="EMBL/GenBank/DDBJ databases">
        <authorList>
            <person name="Peeters C."/>
        </authorList>
    </citation>
    <scope>NUCLEOTIDE SEQUENCE [LARGE SCALE GENOMIC DNA]</scope>
    <source>
        <strain evidence="4 5">LMG 20602</strain>
    </source>
</reference>
<dbReference type="Proteomes" id="UP000366065">
    <property type="component" value="Unassembled WGS sequence"/>
</dbReference>
<dbReference type="PANTHER" id="PTHR30386">
    <property type="entry name" value="MEMBRANE FUSION SUBUNIT OF EMRAB-TOLC MULTIDRUG EFFLUX PUMP"/>
    <property type="match status" value="1"/>
</dbReference>
<gene>
    <name evidence="4" type="ORF">PCA20602_00077</name>
</gene>
<keyword evidence="1" id="KW-0812">Transmembrane</keyword>
<evidence type="ECO:0000313" key="4">
    <source>
        <dbReference type="EMBL" id="VVD60458.1"/>
    </source>
</evidence>
<sequence>MSTVTLPGTPLRASRKTWMVVAGAALAVIAMVSVGRWWLVGRFIEGTDDAYVRADVTSIGPRVAGYISAVDVQDNQHVHKGDVLVRLDDREVQARLVQAKAAVRSATADVQAQTDAAATLDAEVARQASVIAQARADVEGADAQTGRRVADANRYRSLLADGAASEQRTEQADAQARQARAALAHAQAASQVQVEQLKVLHRQRVERHAAIEQAQALLAAARAAQTQVELTLAHTVVRASADGVVGQRRARVGEYVDAGTPLLALVPLDDVYVVANFKETQVRHMRPGQTVEIDVDAYPDHVLHGTVASFSPGSGAQFALLPPDNATGNFTKIVQRIPVRIRLDHGAAHSPALRPGMSVVARVDTRSTPGDVQ</sequence>
<evidence type="ECO:0000256" key="1">
    <source>
        <dbReference type="SAM" id="Phobius"/>
    </source>
</evidence>
<dbReference type="PANTHER" id="PTHR30386:SF24">
    <property type="entry name" value="MULTIDRUG RESISTANCE EFFLUX PUMP"/>
    <property type="match status" value="1"/>
</dbReference>
<comment type="caution">
    <text evidence="4">The sequence shown here is derived from an EMBL/GenBank/DDBJ whole genome shotgun (WGS) entry which is preliminary data.</text>
</comment>
<feature type="transmembrane region" description="Helical" evidence="1">
    <location>
        <begin position="18"/>
        <end position="39"/>
    </location>
</feature>
<dbReference type="InterPro" id="IPR058634">
    <property type="entry name" value="AaeA-lik-b-barrel"/>
</dbReference>
<organism evidence="4 5">
    <name type="scientific">Pandoraea capi</name>
    <dbReference type="NCBI Taxonomy" id="2508286"/>
    <lineage>
        <taxon>Bacteria</taxon>
        <taxon>Pseudomonadati</taxon>
        <taxon>Pseudomonadota</taxon>
        <taxon>Betaproteobacteria</taxon>
        <taxon>Burkholderiales</taxon>
        <taxon>Burkholderiaceae</taxon>
        <taxon>Pandoraea</taxon>
    </lineage>
</organism>